<comment type="caution">
    <text evidence="3">The sequence shown here is derived from an EMBL/GenBank/DDBJ whole genome shotgun (WGS) entry which is preliminary data.</text>
</comment>
<gene>
    <name evidence="3" type="primary">gb13401</name>
    <name evidence="3" type="ORF">PR202_gb13401</name>
</gene>
<dbReference type="InterPro" id="IPR000225">
    <property type="entry name" value="Armadillo"/>
</dbReference>
<organism evidence="3 4">
    <name type="scientific">Eleusine coracana subsp. coracana</name>
    <dbReference type="NCBI Taxonomy" id="191504"/>
    <lineage>
        <taxon>Eukaryota</taxon>
        <taxon>Viridiplantae</taxon>
        <taxon>Streptophyta</taxon>
        <taxon>Embryophyta</taxon>
        <taxon>Tracheophyta</taxon>
        <taxon>Spermatophyta</taxon>
        <taxon>Magnoliopsida</taxon>
        <taxon>Liliopsida</taxon>
        <taxon>Poales</taxon>
        <taxon>Poaceae</taxon>
        <taxon>PACMAD clade</taxon>
        <taxon>Chloridoideae</taxon>
        <taxon>Cynodonteae</taxon>
        <taxon>Eleusininae</taxon>
        <taxon>Eleusine</taxon>
    </lineage>
</organism>
<feature type="repeat" description="ARM" evidence="1">
    <location>
        <begin position="406"/>
        <end position="445"/>
    </location>
</feature>
<evidence type="ECO:0000313" key="3">
    <source>
        <dbReference type="EMBL" id="GJN25557.1"/>
    </source>
</evidence>
<evidence type="ECO:0000313" key="4">
    <source>
        <dbReference type="Proteomes" id="UP001054889"/>
    </source>
</evidence>
<feature type="domain" description="DUF7032" evidence="2">
    <location>
        <begin position="12"/>
        <end position="114"/>
    </location>
</feature>
<dbReference type="EMBL" id="BQKI01000078">
    <property type="protein sequence ID" value="GJN25557.1"/>
    <property type="molecule type" value="Genomic_DNA"/>
</dbReference>
<evidence type="ECO:0000256" key="1">
    <source>
        <dbReference type="PROSITE-ProRule" id="PRU00259"/>
    </source>
</evidence>
<dbReference type="Gene3D" id="1.25.10.10">
    <property type="entry name" value="Leucine-rich Repeat Variant"/>
    <property type="match status" value="2"/>
</dbReference>
<name>A0AAV5ESS2_ELECO</name>
<proteinExistence type="predicted"/>
<reference evidence="3" key="1">
    <citation type="journal article" date="2018" name="DNA Res.">
        <title>Multiple hybrid de novo genome assembly of finger millet, an orphan allotetraploid crop.</title>
        <authorList>
            <person name="Hatakeyama M."/>
            <person name="Aluri S."/>
            <person name="Balachadran M.T."/>
            <person name="Sivarajan S.R."/>
            <person name="Patrignani A."/>
            <person name="Gruter S."/>
            <person name="Poveda L."/>
            <person name="Shimizu-Inatsugi R."/>
            <person name="Baeten J."/>
            <person name="Francoijs K.J."/>
            <person name="Nataraja K.N."/>
            <person name="Reddy Y.A.N."/>
            <person name="Phadnis S."/>
            <person name="Ravikumar R.L."/>
            <person name="Schlapbach R."/>
            <person name="Sreeman S.M."/>
            <person name="Shimizu K.K."/>
        </authorList>
    </citation>
    <scope>NUCLEOTIDE SEQUENCE</scope>
</reference>
<accession>A0AAV5ESS2</accession>
<dbReference type="SUPFAM" id="SSF48371">
    <property type="entry name" value="ARM repeat"/>
    <property type="match status" value="1"/>
</dbReference>
<reference evidence="3" key="2">
    <citation type="submission" date="2021-12" db="EMBL/GenBank/DDBJ databases">
        <title>Resequencing data analysis of finger millet.</title>
        <authorList>
            <person name="Hatakeyama M."/>
            <person name="Aluri S."/>
            <person name="Balachadran M.T."/>
            <person name="Sivarajan S.R."/>
            <person name="Poveda L."/>
            <person name="Shimizu-Inatsugi R."/>
            <person name="Schlapbach R."/>
            <person name="Sreeman S.M."/>
            <person name="Shimizu K.K."/>
        </authorList>
    </citation>
    <scope>NUCLEOTIDE SEQUENCE</scope>
</reference>
<dbReference type="PANTHER" id="PTHR46043">
    <property type="entry name" value="ARM REPEAT SUPERFAMILY PROTEIN"/>
    <property type="match status" value="1"/>
</dbReference>
<dbReference type="PROSITE" id="PS50176">
    <property type="entry name" value="ARM_REPEAT"/>
    <property type="match status" value="1"/>
</dbReference>
<dbReference type="InterPro" id="IPR011989">
    <property type="entry name" value="ARM-like"/>
</dbReference>
<evidence type="ECO:0000259" key="2">
    <source>
        <dbReference type="Pfam" id="PF23005"/>
    </source>
</evidence>
<dbReference type="SMART" id="SM00185">
    <property type="entry name" value="ARM"/>
    <property type="match status" value="5"/>
</dbReference>
<dbReference type="Proteomes" id="UP001054889">
    <property type="component" value="Unassembled WGS sequence"/>
</dbReference>
<dbReference type="Pfam" id="PF23005">
    <property type="entry name" value="DUF7032"/>
    <property type="match status" value="1"/>
</dbReference>
<dbReference type="InterPro" id="IPR016024">
    <property type="entry name" value="ARM-type_fold"/>
</dbReference>
<keyword evidence="4" id="KW-1185">Reference proteome</keyword>
<sequence>MVARVGGIMAPAALDAVRAAAGFPGPWEEIASTLEELRACLLNPSCHPCLANNKALCCEVLQSVADTVARATDIAGRCREPLTAGNKKLESAIRELPWQLDVSLWDCEVLVKVGELYYEDENNASSPPPLVDATSSSSCVDVRELQRLLAWMEISHTDGKNLALDGILEALHKDETRVVSMFDRDNVSALVSLLSALSPEAVREKAATVLSYVVASHDWLVESEDALRRLIRLLMSGSQKAAITLHHLMSLSNSSSSTTARAIMWYGAFGPLIEMCRQTGVDSEAQSAAAGMLNNICVMPDFRQELADDGIVRVMVGLLHRGDAVPESKEHAAECLEKFTSNTSDGSLRRAVVSQGGLRALLLYLRDNEEAAVNAIRNLVDVISTTSGSSADDDTATMKRLAGEQGCVPLLVRTIQEEGNSNSVREVAVEMLASLATYPPNAREMDVDDKCVPALVQLLDPGPHTNTANRHAVQCLLLLASTNKRCRNLMISHGANEHLRKLSDMNVAGATELLHRLEGGWLRSLFH</sequence>
<dbReference type="InterPro" id="IPR054296">
    <property type="entry name" value="DUF7032"/>
</dbReference>
<dbReference type="PANTHER" id="PTHR46043:SF1">
    <property type="entry name" value="OS03G0116900 PROTEIN"/>
    <property type="match status" value="1"/>
</dbReference>
<dbReference type="AlphaFoldDB" id="A0AAV5ESS2"/>
<protein>
    <recommendedName>
        <fullName evidence="2">DUF7032 domain-containing protein</fullName>
    </recommendedName>
</protein>